<evidence type="ECO:0000256" key="9">
    <source>
        <dbReference type="SAM" id="MobiDB-lite"/>
    </source>
</evidence>
<dbReference type="InterPro" id="IPR025749">
    <property type="entry name" value="Sphingomyelin_synth-like_dom"/>
</dbReference>
<evidence type="ECO:0000256" key="5">
    <source>
        <dbReference type="ARBA" id="ARBA00022919"/>
    </source>
</evidence>
<feature type="transmembrane region" description="Helical" evidence="10">
    <location>
        <begin position="286"/>
        <end position="305"/>
    </location>
</feature>
<keyword evidence="13" id="KW-1185">Reference proteome</keyword>
<feature type="transmembrane region" description="Helical" evidence="10">
    <location>
        <begin position="219"/>
        <end position="240"/>
    </location>
</feature>
<feature type="region of interest" description="Disordered" evidence="9">
    <location>
        <begin position="412"/>
        <end position="448"/>
    </location>
</feature>
<keyword evidence="7" id="KW-0443">Lipid metabolism</keyword>
<sequence>MGCVIVKLTVNHIKQCVCFADEPCDVAKEPCDHVGRLLLLPLAPTTTRFQAYQFVVLARVFRGDGCLMSSLNGPHSLGGDPLCCGASQEKRPLLRGETPQNCPTNNGISRREKSPDGTTAIIQIPLPAPERAEPRYKPEKCKTLLACIFAVFCLLLNLVVLAFIHDRVPDRTKVPPLPDIFFDQFPVVDQALEVSEIIIIASVWSCVLLIILHRYRWIVFRRICVIMGALYAMRALTMFVTQVPMASKTYFCSPKSNHTTLGLIASRVLTLFSGFGLSINGHHTYCGDYIFSGHTLILTLCYLIVKEYSPQRCRVLHLLYFCTSSIGIFCVLLARGHYTIDVVLGYYVTTRVFWIYHALCAAQQSSKVSSGLRGGAAKSVNSNNDKSATNNCPALKGSCIDVSRILACTGKKMDDEDGPRASDEDSSHNGSQGPDSPQSAEQTLHGSGRARVYQRYSNHDESNDSVVLENNISDRNCNRPQATDDNVEAHLASQSALSYLSRVWWFRIFRYCEGNVTGPVPRQYEWPLPWPRRWLPRTRIS</sequence>
<dbReference type="OMA" id="SAMFTIC"/>
<dbReference type="KEGG" id="vde:111243391"/>
<feature type="compositionally biased region" description="Polar residues" evidence="9">
    <location>
        <begin position="98"/>
        <end position="108"/>
    </location>
</feature>
<feature type="transmembrane region" description="Helical" evidence="10">
    <location>
        <begin position="194"/>
        <end position="212"/>
    </location>
</feature>
<feature type="compositionally biased region" description="Basic and acidic residues" evidence="9">
    <location>
        <begin position="412"/>
        <end position="427"/>
    </location>
</feature>
<dbReference type="GO" id="GO:0046513">
    <property type="term" value="P:ceramide biosynthetic process"/>
    <property type="evidence" value="ECO:0007669"/>
    <property type="project" value="TreeGrafter"/>
</dbReference>
<dbReference type="InParanoid" id="A0A7M7J8M3"/>
<dbReference type="InterPro" id="IPR045221">
    <property type="entry name" value="Sphingomyelin_synth-like"/>
</dbReference>
<name>A0A7M7J8M3_VARDE</name>
<evidence type="ECO:0000256" key="8">
    <source>
        <dbReference type="ARBA" id="ARBA00023136"/>
    </source>
</evidence>
<dbReference type="PANTHER" id="PTHR21290">
    <property type="entry name" value="SPHINGOMYELIN SYNTHETASE"/>
    <property type="match status" value="1"/>
</dbReference>
<reference evidence="12" key="1">
    <citation type="submission" date="2021-01" db="UniProtKB">
        <authorList>
            <consortium name="EnsemblMetazoa"/>
        </authorList>
    </citation>
    <scope>IDENTIFICATION</scope>
</reference>
<feature type="transmembrane region" description="Helical" evidence="10">
    <location>
        <begin position="317"/>
        <end position="334"/>
    </location>
</feature>
<dbReference type="GO" id="GO:0000139">
    <property type="term" value="C:Golgi membrane"/>
    <property type="evidence" value="ECO:0007669"/>
    <property type="project" value="TreeGrafter"/>
</dbReference>
<keyword evidence="4 10" id="KW-0812">Transmembrane</keyword>
<feature type="compositionally biased region" description="Polar residues" evidence="9">
    <location>
        <begin position="428"/>
        <end position="445"/>
    </location>
</feature>
<comment type="similarity">
    <text evidence="2">Belongs to the sphingomyelin synthase family.</text>
</comment>
<evidence type="ECO:0000256" key="2">
    <source>
        <dbReference type="ARBA" id="ARBA00005441"/>
    </source>
</evidence>
<dbReference type="Pfam" id="PF14360">
    <property type="entry name" value="PAP2_C"/>
    <property type="match status" value="1"/>
</dbReference>
<evidence type="ECO:0000256" key="10">
    <source>
        <dbReference type="SAM" id="Phobius"/>
    </source>
</evidence>
<feature type="domain" description="Sphingomyelin synthase-like" evidence="11">
    <location>
        <begin position="286"/>
        <end position="358"/>
    </location>
</feature>
<keyword evidence="8 10" id="KW-0472">Membrane</keyword>
<feature type="region of interest" description="Disordered" evidence="9">
    <location>
        <begin position="95"/>
        <end position="114"/>
    </location>
</feature>
<dbReference type="GO" id="GO:0005886">
    <property type="term" value="C:plasma membrane"/>
    <property type="evidence" value="ECO:0007669"/>
    <property type="project" value="TreeGrafter"/>
</dbReference>
<evidence type="ECO:0000256" key="1">
    <source>
        <dbReference type="ARBA" id="ARBA00004141"/>
    </source>
</evidence>
<comment type="subcellular location">
    <subcellularLocation>
        <location evidence="1">Membrane</location>
        <topology evidence="1">Multi-pass membrane protein</topology>
    </subcellularLocation>
</comment>
<evidence type="ECO:0000256" key="6">
    <source>
        <dbReference type="ARBA" id="ARBA00022989"/>
    </source>
</evidence>
<evidence type="ECO:0000256" key="4">
    <source>
        <dbReference type="ARBA" id="ARBA00022692"/>
    </source>
</evidence>
<keyword evidence="3" id="KW-0808">Transferase</keyword>
<keyword evidence="6 10" id="KW-1133">Transmembrane helix</keyword>
<dbReference type="Proteomes" id="UP000594260">
    <property type="component" value="Unplaced"/>
</dbReference>
<dbReference type="GO" id="GO:0047493">
    <property type="term" value="F:ceramide cholinephosphotransferase activity"/>
    <property type="evidence" value="ECO:0007669"/>
    <property type="project" value="TreeGrafter"/>
</dbReference>
<organism evidence="12 13">
    <name type="scientific">Varroa destructor</name>
    <name type="common">Honeybee mite</name>
    <dbReference type="NCBI Taxonomy" id="109461"/>
    <lineage>
        <taxon>Eukaryota</taxon>
        <taxon>Metazoa</taxon>
        <taxon>Ecdysozoa</taxon>
        <taxon>Arthropoda</taxon>
        <taxon>Chelicerata</taxon>
        <taxon>Arachnida</taxon>
        <taxon>Acari</taxon>
        <taxon>Parasitiformes</taxon>
        <taxon>Mesostigmata</taxon>
        <taxon>Gamasina</taxon>
        <taxon>Dermanyssoidea</taxon>
        <taxon>Varroidae</taxon>
        <taxon>Varroa</taxon>
    </lineage>
</organism>
<evidence type="ECO:0000259" key="11">
    <source>
        <dbReference type="Pfam" id="PF14360"/>
    </source>
</evidence>
<dbReference type="GO" id="GO:0006686">
    <property type="term" value="P:sphingomyelin biosynthetic process"/>
    <property type="evidence" value="ECO:0007669"/>
    <property type="project" value="TreeGrafter"/>
</dbReference>
<dbReference type="AlphaFoldDB" id="A0A7M7J8M3"/>
<dbReference type="OrthoDB" id="422827at2759"/>
<dbReference type="GO" id="GO:0033188">
    <property type="term" value="F:sphingomyelin synthase activity"/>
    <property type="evidence" value="ECO:0007669"/>
    <property type="project" value="TreeGrafter"/>
</dbReference>
<evidence type="ECO:0000256" key="7">
    <source>
        <dbReference type="ARBA" id="ARBA00023098"/>
    </source>
</evidence>
<keyword evidence="5" id="KW-0746">Sphingolipid metabolism</keyword>
<evidence type="ECO:0000313" key="12">
    <source>
        <dbReference type="EnsemblMetazoa" id="XP_022644610"/>
    </source>
</evidence>
<feature type="transmembrane region" description="Helical" evidence="10">
    <location>
        <begin position="144"/>
        <end position="164"/>
    </location>
</feature>
<proteinExistence type="inferred from homology"/>
<dbReference type="RefSeq" id="XP_022644610.1">
    <property type="nucleotide sequence ID" value="XM_022788875.1"/>
</dbReference>
<accession>A0A7M7J8M3</accession>
<dbReference type="GeneID" id="111243391"/>
<dbReference type="GO" id="GO:0005789">
    <property type="term" value="C:endoplasmic reticulum membrane"/>
    <property type="evidence" value="ECO:0007669"/>
    <property type="project" value="TreeGrafter"/>
</dbReference>
<dbReference type="PANTHER" id="PTHR21290:SF27">
    <property type="entry name" value="PHOSPHATIDYLCHOLINE:CERAMIDE CHOLINEPHOSPHOTRANSFERASE 1"/>
    <property type="match status" value="1"/>
</dbReference>
<evidence type="ECO:0000256" key="3">
    <source>
        <dbReference type="ARBA" id="ARBA00022679"/>
    </source>
</evidence>
<evidence type="ECO:0000313" key="13">
    <source>
        <dbReference type="Proteomes" id="UP000594260"/>
    </source>
</evidence>
<dbReference type="EnsemblMetazoa" id="XM_022788875">
    <property type="protein sequence ID" value="XP_022644610"/>
    <property type="gene ID" value="LOC111243391"/>
</dbReference>
<protein>
    <recommendedName>
        <fullName evidence="11">Sphingomyelin synthase-like domain-containing protein</fullName>
    </recommendedName>
</protein>